<dbReference type="Gene3D" id="1.10.3210.10">
    <property type="entry name" value="Hypothetical protein af1432"/>
    <property type="match status" value="1"/>
</dbReference>
<dbReference type="AlphaFoldDB" id="A0A1M7RI35"/>
<protein>
    <submittedName>
        <fullName evidence="2">Metal dependent phosphohydrolase</fullName>
    </submittedName>
</protein>
<accession>A0A1M7RI35</accession>
<reference evidence="2 3" key="1">
    <citation type="submission" date="2016-11" db="EMBL/GenBank/DDBJ databases">
        <authorList>
            <person name="Jaros S."/>
            <person name="Januszkiewicz K."/>
            <person name="Wedrychowicz H."/>
        </authorList>
    </citation>
    <scope>NUCLEOTIDE SEQUENCE [LARGE SCALE GENOMIC DNA]</scope>
    <source>
        <strain evidence="2 3">DSM 46144</strain>
    </source>
</reference>
<organism evidence="2 3">
    <name type="scientific">Cryptosporangium aurantiacum</name>
    <dbReference type="NCBI Taxonomy" id="134849"/>
    <lineage>
        <taxon>Bacteria</taxon>
        <taxon>Bacillati</taxon>
        <taxon>Actinomycetota</taxon>
        <taxon>Actinomycetes</taxon>
        <taxon>Cryptosporangiales</taxon>
        <taxon>Cryptosporangiaceae</taxon>
        <taxon>Cryptosporangium</taxon>
    </lineage>
</organism>
<evidence type="ECO:0000313" key="3">
    <source>
        <dbReference type="Proteomes" id="UP000184440"/>
    </source>
</evidence>
<gene>
    <name evidence="2" type="ORF">SAMN05443668_11362</name>
</gene>
<keyword evidence="2" id="KW-0378">Hydrolase</keyword>
<dbReference type="Pfam" id="PF01966">
    <property type="entry name" value="HD"/>
    <property type="match status" value="1"/>
</dbReference>
<dbReference type="STRING" id="134849.SAMN05443668_11362"/>
<dbReference type="PANTHER" id="PTHR35569">
    <property type="entry name" value="CYANAMIDE HYDRATASE DDI2-RELATED"/>
    <property type="match status" value="1"/>
</dbReference>
<dbReference type="RefSeq" id="WP_073262672.1">
    <property type="nucleotide sequence ID" value="NZ_FRCS01000013.1"/>
</dbReference>
<proteinExistence type="predicted"/>
<name>A0A1M7RI35_9ACTN</name>
<dbReference type="PANTHER" id="PTHR35569:SF1">
    <property type="entry name" value="CYANAMIDE HYDRATASE DDI2-RELATED"/>
    <property type="match status" value="1"/>
</dbReference>
<evidence type="ECO:0000313" key="2">
    <source>
        <dbReference type="EMBL" id="SHN45876.1"/>
    </source>
</evidence>
<dbReference type="EMBL" id="FRCS01000013">
    <property type="protein sequence ID" value="SHN45876.1"/>
    <property type="molecule type" value="Genomic_DNA"/>
</dbReference>
<dbReference type="SUPFAM" id="SSF109604">
    <property type="entry name" value="HD-domain/PDEase-like"/>
    <property type="match status" value="1"/>
</dbReference>
<feature type="domain" description="HD" evidence="1">
    <location>
        <begin position="26"/>
        <end position="122"/>
    </location>
</feature>
<dbReference type="OrthoDB" id="8478129at2"/>
<dbReference type="InterPro" id="IPR006674">
    <property type="entry name" value="HD_domain"/>
</dbReference>
<dbReference type="GO" id="GO:0016787">
    <property type="term" value="F:hydrolase activity"/>
    <property type="evidence" value="ECO:0007669"/>
    <property type="project" value="UniProtKB-KW"/>
</dbReference>
<keyword evidence="3" id="KW-1185">Reference proteome</keyword>
<evidence type="ECO:0000259" key="1">
    <source>
        <dbReference type="Pfam" id="PF01966"/>
    </source>
</evidence>
<dbReference type="Proteomes" id="UP000184440">
    <property type="component" value="Unassembled WGS sequence"/>
</dbReference>
<sequence length="209" mass="22416">MTAPATPLTKAVDEFVEATHPPLVRNHNQRSYLLARALADARGQDYDVELVYLICALHDVGLTDAGAGTQRFEVDGADRAAELLEEHGATDAQIDTVWDAIALHTTPSLTASPVFGRRRPPEIRIAHAGITHDVLGGPDGLPPGFADRLLAIYPRLGGTPALTALIVAQVEADPRKAPPCTLPGELLHQRHPDAPYPTWDALVAVNGWD</sequence>